<feature type="active site" evidence="8">
    <location>
        <position position="138"/>
    </location>
</feature>
<dbReference type="SUPFAM" id="SSF55174">
    <property type="entry name" value="Alpha-L RNA-binding motif"/>
    <property type="match status" value="1"/>
</dbReference>
<feature type="domain" description="RNA-binding S4" evidence="11">
    <location>
        <begin position="15"/>
        <end position="74"/>
    </location>
</feature>
<evidence type="ECO:0000256" key="5">
    <source>
        <dbReference type="ARBA" id="ARBA00022552"/>
    </source>
</evidence>
<dbReference type="InterPro" id="IPR050188">
    <property type="entry name" value="RluA_PseudoU_synthase"/>
</dbReference>
<dbReference type="GO" id="GO:0003723">
    <property type="term" value="F:RNA binding"/>
    <property type="evidence" value="ECO:0007669"/>
    <property type="project" value="UniProtKB-KW"/>
</dbReference>
<dbReference type="Pfam" id="PF00849">
    <property type="entry name" value="PseudoU_synth_2"/>
    <property type="match status" value="1"/>
</dbReference>
<dbReference type="CDD" id="cd02869">
    <property type="entry name" value="PseudoU_synth_RluA_like"/>
    <property type="match status" value="1"/>
</dbReference>
<dbReference type="NCBIfam" id="TIGR00005">
    <property type="entry name" value="rluA_subfam"/>
    <property type="match status" value="1"/>
</dbReference>
<keyword evidence="6 9" id="KW-0694">RNA-binding</keyword>
<comment type="catalytic activity">
    <reaction evidence="1 10">
        <text>a uridine in RNA = a pseudouridine in RNA</text>
        <dbReference type="Rhea" id="RHEA:48348"/>
        <dbReference type="Rhea" id="RHEA-COMP:12068"/>
        <dbReference type="Rhea" id="RHEA-COMP:12069"/>
        <dbReference type="ChEBI" id="CHEBI:65314"/>
        <dbReference type="ChEBI" id="CHEBI:65315"/>
    </reaction>
</comment>
<dbReference type="Proteomes" id="UP000034037">
    <property type="component" value="Chromosome"/>
</dbReference>
<dbReference type="Pfam" id="PF01479">
    <property type="entry name" value="S4"/>
    <property type="match status" value="1"/>
</dbReference>
<dbReference type="AlphaFoldDB" id="A0A0F6Z4C9"/>
<dbReference type="CDD" id="cd00165">
    <property type="entry name" value="S4"/>
    <property type="match status" value="1"/>
</dbReference>
<keyword evidence="7 10" id="KW-0413">Isomerase</keyword>
<dbReference type="PROSITE" id="PS01129">
    <property type="entry name" value="PSI_RLU"/>
    <property type="match status" value="1"/>
</dbReference>
<dbReference type="SMART" id="SM00363">
    <property type="entry name" value="S4"/>
    <property type="match status" value="1"/>
</dbReference>
<dbReference type="InterPro" id="IPR006145">
    <property type="entry name" value="PsdUridine_synth_RsuA/RluA"/>
</dbReference>
<dbReference type="HOGENOM" id="CLU_016902_1_1_11"/>
<protein>
    <recommendedName>
        <fullName evidence="10">Pseudouridine synthase</fullName>
        <ecNumber evidence="10">5.4.99.-</ecNumber>
    </recommendedName>
</protein>
<dbReference type="Gene3D" id="3.10.290.10">
    <property type="entry name" value="RNA-binding S4 domain"/>
    <property type="match status" value="1"/>
</dbReference>
<proteinExistence type="inferred from homology"/>
<dbReference type="RefSeq" id="WP_003863273.1">
    <property type="nucleotide sequence ID" value="NZ_CP011309.1"/>
</dbReference>
<dbReference type="Gene3D" id="3.30.2350.10">
    <property type="entry name" value="Pseudouridine synthase"/>
    <property type="match status" value="1"/>
</dbReference>
<dbReference type="GO" id="GO:0000455">
    <property type="term" value="P:enzyme-directed rRNA pseudouridine synthesis"/>
    <property type="evidence" value="ECO:0007669"/>
    <property type="project" value="UniProtKB-ARBA"/>
</dbReference>
<keyword evidence="5" id="KW-0698">rRNA processing</keyword>
<dbReference type="InterPro" id="IPR006225">
    <property type="entry name" value="PsdUridine_synth_RluC/D"/>
</dbReference>
<dbReference type="InterPro" id="IPR006224">
    <property type="entry name" value="PsdUridine_synth_RluA-like_CS"/>
</dbReference>
<dbReference type="PANTHER" id="PTHR21600">
    <property type="entry name" value="MITOCHONDRIAL RNA PSEUDOURIDINE SYNTHASE"/>
    <property type="match status" value="1"/>
</dbReference>
<dbReference type="EC" id="5.4.99.-" evidence="10"/>
<dbReference type="InterPro" id="IPR002942">
    <property type="entry name" value="S4_RNA-bd"/>
</dbReference>
<dbReference type="PANTHER" id="PTHR21600:SF92">
    <property type="entry name" value="RIBOSOMAL LARGE SUBUNIT PSEUDOURIDINE SYNTHASE C"/>
    <property type="match status" value="1"/>
</dbReference>
<accession>A0A0F6Z4C9</accession>
<evidence type="ECO:0000256" key="1">
    <source>
        <dbReference type="ARBA" id="ARBA00000073"/>
    </source>
</evidence>
<organism evidence="12 13">
    <name type="scientific">[Brevibacterium] flavum</name>
    <dbReference type="NCBI Taxonomy" id="92706"/>
    <lineage>
        <taxon>Bacteria</taxon>
        <taxon>Bacillati</taxon>
        <taxon>Actinomycetota</taxon>
        <taxon>Actinomycetes</taxon>
        <taxon>Mycobacteriales</taxon>
        <taxon>Corynebacteriaceae</taxon>
        <taxon>Corynebacterium</taxon>
    </lineage>
</organism>
<dbReference type="SUPFAM" id="SSF55120">
    <property type="entry name" value="Pseudouridine synthase"/>
    <property type="match status" value="1"/>
</dbReference>
<keyword evidence="13" id="KW-1185">Reference proteome</keyword>
<evidence type="ECO:0000256" key="4">
    <source>
        <dbReference type="ARBA" id="ARBA00010876"/>
    </source>
</evidence>
<name>A0A0F6Z4C9_9CORY</name>
<comment type="similarity">
    <text evidence="4 10">Belongs to the pseudouridine synthase RluA family.</text>
</comment>
<evidence type="ECO:0000256" key="7">
    <source>
        <dbReference type="ARBA" id="ARBA00023235"/>
    </source>
</evidence>
<sequence>MAESFIEVSAGHADRRIDKFLRAQLKGVPASLIFRQMRKGDIRVNGRKVGPNYRLQEGDRVRMWQMDFPADLPPPVVDKHIFKAVADSVLFEDAELLVINKPAGIPVHGGTGHGGGVIEALRQKFPQERDLELVHRLDRDTSGLLLVSKTTSVLRELQEILRDREEEIFRGYLLKVEGAWPGDLRQIDVPLKRTETTVVPHSDGLRARTYFEVVKRLPGATLVKAQLATGRKHQIRVHAQYAGHPIVGDTRYGSRGGRAATMHLHAAELVAPRGAGKRQKFTAPLPKEWGMGRV</sequence>
<evidence type="ECO:0000256" key="6">
    <source>
        <dbReference type="ARBA" id="ARBA00022884"/>
    </source>
</evidence>
<evidence type="ECO:0000313" key="12">
    <source>
        <dbReference type="EMBL" id="AKF26378.1"/>
    </source>
</evidence>
<evidence type="ECO:0000256" key="9">
    <source>
        <dbReference type="PROSITE-ProRule" id="PRU00182"/>
    </source>
</evidence>
<evidence type="ECO:0000259" key="11">
    <source>
        <dbReference type="SMART" id="SM00363"/>
    </source>
</evidence>
<dbReference type="InterPro" id="IPR020103">
    <property type="entry name" value="PsdUridine_synth_cat_dom_sf"/>
</dbReference>
<gene>
    <name evidence="12" type="ORF">YH66_01815</name>
</gene>
<evidence type="ECO:0000256" key="2">
    <source>
        <dbReference type="ARBA" id="ARBA00000381"/>
    </source>
</evidence>
<dbReference type="GO" id="GO:0160141">
    <property type="term" value="F:23S rRNA pseudouridine(955/2504/2580) synthase activity"/>
    <property type="evidence" value="ECO:0007669"/>
    <property type="project" value="UniProtKB-EC"/>
</dbReference>
<dbReference type="InterPro" id="IPR036986">
    <property type="entry name" value="S4_RNA-bd_sf"/>
</dbReference>
<dbReference type="PROSITE" id="PS50889">
    <property type="entry name" value="S4"/>
    <property type="match status" value="1"/>
</dbReference>
<evidence type="ECO:0000313" key="13">
    <source>
        <dbReference type="Proteomes" id="UP000034037"/>
    </source>
</evidence>
<comment type="function">
    <text evidence="3">Responsible for synthesis of pseudouridine from uracil at positions 955, 2504 and 2580 in 23S ribosomal RNA.</text>
</comment>
<dbReference type="PATRIC" id="fig|92706.3.peg.373"/>
<evidence type="ECO:0000256" key="3">
    <source>
        <dbReference type="ARBA" id="ARBA00002876"/>
    </source>
</evidence>
<reference evidence="12 13" key="1">
    <citation type="submission" date="2015-04" db="EMBL/GenBank/DDBJ databases">
        <title>Complete Genome Sequence of Brevibacterium flavum ATCC 15168.</title>
        <authorList>
            <person name="Ahn J."/>
            <person name="Park G."/>
            <person name="Jeon W."/>
            <person name="Jang Y."/>
            <person name="Jang M."/>
            <person name="Lee H."/>
            <person name="Lee H."/>
        </authorList>
    </citation>
    <scope>NUCLEOTIDE SEQUENCE [LARGE SCALE GENOMIC DNA]</scope>
    <source>
        <strain evidence="12 13">ATCC 15168</strain>
    </source>
</reference>
<evidence type="ECO:0000256" key="8">
    <source>
        <dbReference type="PIRSR" id="PIRSR606225-1"/>
    </source>
</evidence>
<evidence type="ECO:0000256" key="10">
    <source>
        <dbReference type="RuleBase" id="RU362028"/>
    </source>
</evidence>
<dbReference type="EMBL" id="CP011309">
    <property type="protein sequence ID" value="AKF26378.1"/>
    <property type="molecule type" value="Genomic_DNA"/>
</dbReference>
<comment type="catalytic activity">
    <reaction evidence="2">
        <text>uridine(955/2504/2580) in 23S rRNA = pseudouridine(955/2504/2580) in 23S rRNA</text>
        <dbReference type="Rhea" id="RHEA:42528"/>
        <dbReference type="Rhea" id="RHEA-COMP:10099"/>
        <dbReference type="Rhea" id="RHEA-COMP:10100"/>
        <dbReference type="ChEBI" id="CHEBI:65314"/>
        <dbReference type="ChEBI" id="CHEBI:65315"/>
        <dbReference type="EC" id="5.4.99.24"/>
    </reaction>
</comment>